<name>A0A2W5F0A1_9HYPH</name>
<comment type="caution">
    <text evidence="2">The sequence shown here is derived from an EMBL/GenBank/DDBJ whole genome shotgun (WGS) entry which is preliminary data.</text>
</comment>
<gene>
    <name evidence="2" type="ORF">DI595_16985</name>
</gene>
<organism evidence="2 3">
    <name type="scientific">Agrobacterium fabrum</name>
    <dbReference type="NCBI Taxonomy" id="1176649"/>
    <lineage>
        <taxon>Bacteria</taxon>
        <taxon>Pseudomonadati</taxon>
        <taxon>Pseudomonadota</taxon>
        <taxon>Alphaproteobacteria</taxon>
        <taxon>Hyphomicrobiales</taxon>
        <taxon>Rhizobiaceae</taxon>
        <taxon>Rhizobium/Agrobacterium group</taxon>
        <taxon>Agrobacterium</taxon>
        <taxon>Agrobacterium tumefaciens complex</taxon>
    </lineage>
</organism>
<dbReference type="EMBL" id="QFOL01000246">
    <property type="protein sequence ID" value="PZP47247.1"/>
    <property type="molecule type" value="Genomic_DNA"/>
</dbReference>
<dbReference type="Proteomes" id="UP000249769">
    <property type="component" value="Unassembled WGS sequence"/>
</dbReference>
<protein>
    <recommendedName>
        <fullName evidence="4">HNH endonuclease</fullName>
    </recommendedName>
</protein>
<sequence length="207" mass="23345">MPVTGDQCIYCGMPSDGRVDHQPPVYVLHRFAKGGLVTKREIRNQFGQCKLVPCCTICNMGLGAFHGSADIERRREIVNWFLPDERYPEDNLILGLGHKLLEQRLRGNRGVEVYEFPGVGRSIYLSALLGLINGEYDSPEAFPPWLRQSQSELAGWLRGAPKRKSRYFLDMANLASYDLLPHARSDPRGQFDDSQDDLFGNSASDLE</sequence>
<evidence type="ECO:0008006" key="4">
    <source>
        <dbReference type="Google" id="ProtNLM"/>
    </source>
</evidence>
<dbReference type="AlphaFoldDB" id="A0A2W5F0A1"/>
<evidence type="ECO:0000256" key="1">
    <source>
        <dbReference type="SAM" id="MobiDB-lite"/>
    </source>
</evidence>
<reference evidence="2 3" key="1">
    <citation type="submission" date="2017-08" db="EMBL/GenBank/DDBJ databases">
        <title>Infants hospitalized years apart are colonized by the same room-sourced microbial strains.</title>
        <authorList>
            <person name="Brooks B."/>
            <person name="Olm M.R."/>
            <person name="Firek B.A."/>
            <person name="Baker R."/>
            <person name="Thomas B.C."/>
            <person name="Morowitz M.J."/>
            <person name="Banfield J.F."/>
        </authorList>
    </citation>
    <scope>NUCLEOTIDE SEQUENCE [LARGE SCALE GENOMIC DNA]</scope>
    <source>
        <strain evidence="2">S2_009_000_R2_73</strain>
    </source>
</reference>
<evidence type="ECO:0000313" key="2">
    <source>
        <dbReference type="EMBL" id="PZP47247.1"/>
    </source>
</evidence>
<accession>A0A2W5F0A1</accession>
<proteinExistence type="predicted"/>
<feature type="region of interest" description="Disordered" evidence="1">
    <location>
        <begin position="186"/>
        <end position="207"/>
    </location>
</feature>
<evidence type="ECO:0000313" key="3">
    <source>
        <dbReference type="Proteomes" id="UP000249769"/>
    </source>
</evidence>